<dbReference type="InterPro" id="IPR011604">
    <property type="entry name" value="PDDEXK-like_dom_sf"/>
</dbReference>
<dbReference type="SUPFAM" id="SSF52980">
    <property type="entry name" value="Restriction endonuclease-like"/>
    <property type="match status" value="1"/>
</dbReference>
<dbReference type="InterPro" id="IPR011335">
    <property type="entry name" value="Restrct_endonuc-II-like"/>
</dbReference>
<comment type="caution">
    <text evidence="3">The sequence shown here is derived from an EMBL/GenBank/DDBJ whole genome shotgun (WGS) entry which is preliminary data.</text>
</comment>
<feature type="coiled-coil region" evidence="1">
    <location>
        <begin position="272"/>
        <end position="299"/>
    </location>
</feature>
<evidence type="ECO:0000313" key="3">
    <source>
        <dbReference type="EMBL" id="OGD38177.1"/>
    </source>
</evidence>
<dbReference type="Proteomes" id="UP000177947">
    <property type="component" value="Unassembled WGS sequence"/>
</dbReference>
<feature type="domain" description="PD-(D/E)XK endonuclease-like" evidence="2">
    <location>
        <begin position="2"/>
        <end position="245"/>
    </location>
</feature>
<reference evidence="3 4" key="1">
    <citation type="journal article" date="2016" name="Nat. Commun.">
        <title>Thousands of microbial genomes shed light on interconnected biogeochemical processes in an aquifer system.</title>
        <authorList>
            <person name="Anantharaman K."/>
            <person name="Brown C.T."/>
            <person name="Hug L.A."/>
            <person name="Sharon I."/>
            <person name="Castelle C.J."/>
            <person name="Probst A.J."/>
            <person name="Thomas B.C."/>
            <person name="Singh A."/>
            <person name="Wilkins M.J."/>
            <person name="Karaoz U."/>
            <person name="Brodie E.L."/>
            <person name="Williams K.H."/>
            <person name="Hubbard S.S."/>
            <person name="Banfield J.F."/>
        </authorList>
    </citation>
    <scope>NUCLEOTIDE SEQUENCE [LARGE SCALE GENOMIC DNA]</scope>
</reference>
<evidence type="ECO:0000256" key="1">
    <source>
        <dbReference type="SAM" id="Coils"/>
    </source>
</evidence>
<gene>
    <name evidence="3" type="ORF">A2907_01995</name>
</gene>
<keyword evidence="1" id="KW-0175">Coiled coil</keyword>
<protein>
    <recommendedName>
        <fullName evidence="2">PD-(D/E)XK endonuclease-like domain-containing protein</fullName>
    </recommendedName>
</protein>
<sequence length="417" mass="48673">MRISYSALEAFKKCPQKYKFKELDKIKEPPSLSAVFGAAVHGALQYFHSQKTLPSSKELMDYFSINWLERKEKLKERNLPDSEFNFMENEAKNILLNYHNDNSEETPHILSLESKFEASLKSSDDFHILTGKIDRIDRQEDGSFEIVDYKTSKKMPSQSDIDDDLQLSLYHLGFSEKWPEFKTRPIKLSLYFLRHREKISTQKNEIHINATKEKLIKSIKEIQNSKFHPVASPLCDFCGYKNICPMWKHKIAINNQQSAVSQKEIKQTIAEFFELKEKISQNEERLDELKAAINAFCDNEGVEQVFGDFGSIMRQLQQRYEYEPHKIKEILEPLGKWDEIMAVDSAKLKELQKSLPPHIRNAIKDSKIPSSEFKKLIYKPRNTIFKTSVVTNTEMLDKKMAMLSNNTNKIKPLINEY</sequence>
<dbReference type="Pfam" id="PF12705">
    <property type="entry name" value="PDDEXK_1"/>
    <property type="match status" value="1"/>
</dbReference>
<dbReference type="Gene3D" id="3.90.320.10">
    <property type="match status" value="1"/>
</dbReference>
<dbReference type="AlphaFoldDB" id="A0A1F5C5N8"/>
<organism evidence="3 4">
    <name type="scientific">Candidatus Azambacteria bacterium RIFCSPLOWO2_01_FULL_37_9</name>
    <dbReference type="NCBI Taxonomy" id="1797297"/>
    <lineage>
        <taxon>Bacteria</taxon>
        <taxon>Candidatus Azamiibacteriota</taxon>
    </lineage>
</organism>
<proteinExistence type="predicted"/>
<evidence type="ECO:0000259" key="2">
    <source>
        <dbReference type="Pfam" id="PF12705"/>
    </source>
</evidence>
<dbReference type="EMBL" id="MEYQ01000052">
    <property type="protein sequence ID" value="OGD38177.1"/>
    <property type="molecule type" value="Genomic_DNA"/>
</dbReference>
<name>A0A1F5C5N8_9BACT</name>
<evidence type="ECO:0000313" key="4">
    <source>
        <dbReference type="Proteomes" id="UP000177947"/>
    </source>
</evidence>
<accession>A0A1F5C5N8</accession>
<dbReference type="InterPro" id="IPR038726">
    <property type="entry name" value="PDDEXK_AddAB-type"/>
</dbReference>